<organism evidence="3 4">
    <name type="scientific">Acidocella aromatica</name>
    <dbReference type="NCBI Taxonomy" id="1303579"/>
    <lineage>
        <taxon>Bacteria</taxon>
        <taxon>Pseudomonadati</taxon>
        <taxon>Pseudomonadota</taxon>
        <taxon>Alphaproteobacteria</taxon>
        <taxon>Acetobacterales</taxon>
        <taxon>Acidocellaceae</taxon>
        <taxon>Acidocella</taxon>
    </lineage>
</organism>
<comment type="caution">
    <text evidence="3">The sequence shown here is derived from an EMBL/GenBank/DDBJ whole genome shotgun (WGS) entry which is preliminary data.</text>
</comment>
<feature type="active site" description="Nucleophile" evidence="1">
    <location>
        <position position="128"/>
    </location>
</feature>
<dbReference type="GO" id="GO:0004414">
    <property type="term" value="F:homoserine O-acetyltransferase activity"/>
    <property type="evidence" value="ECO:0007669"/>
    <property type="project" value="UniProtKB-EC"/>
</dbReference>
<dbReference type="InterPro" id="IPR029058">
    <property type="entry name" value="AB_hydrolase_fold"/>
</dbReference>
<accession>A0A840VAU3</accession>
<reference evidence="3 4" key="1">
    <citation type="submission" date="2020-08" db="EMBL/GenBank/DDBJ databases">
        <title>Genomic Encyclopedia of Type Strains, Phase IV (KMG-IV): sequencing the most valuable type-strain genomes for metagenomic binning, comparative biology and taxonomic classification.</title>
        <authorList>
            <person name="Goeker M."/>
        </authorList>
    </citation>
    <scope>NUCLEOTIDE SEQUENCE [LARGE SCALE GENOMIC DNA]</scope>
    <source>
        <strain evidence="3 4">DSM 27026</strain>
    </source>
</reference>
<evidence type="ECO:0000313" key="4">
    <source>
        <dbReference type="Proteomes" id="UP000553706"/>
    </source>
</evidence>
<dbReference type="PIRSF" id="PIRSF000443">
    <property type="entry name" value="Homoser_Ac_trans"/>
    <property type="match status" value="1"/>
</dbReference>
<keyword evidence="3" id="KW-0808">Transferase</keyword>
<evidence type="ECO:0000313" key="3">
    <source>
        <dbReference type="EMBL" id="MBB5373038.1"/>
    </source>
</evidence>
<proteinExistence type="predicted"/>
<evidence type="ECO:0000259" key="2">
    <source>
        <dbReference type="Pfam" id="PF00561"/>
    </source>
</evidence>
<keyword evidence="3" id="KW-0012">Acyltransferase</keyword>
<dbReference type="Proteomes" id="UP000553706">
    <property type="component" value="Unassembled WGS sequence"/>
</dbReference>
<sequence length="335" mass="36298">MELARFPLGDVTLRSSAMLEDAVLAYATWGRLNTAGDNCILLPTYYTGTHQSYAGLIGPGRALDPDRYFIVSPNMFGNGVSTSPSHRPAGAARGAFPAVDIHDNVACQHRLLSEHLGVRRIALAAGWSMGAMQAYSWAAAYPEMVKALLPICGTSRCWPLNRVFLEGVAAALRADCNYAGGAYLRPPTEGLKAFGRAYCGWAYSAPFFRKALYRQLGADSLEAFLVQWENEHLSFDAGDLLAMLSTWANADIGALPGCSGDYRAALSHITARTIAMPCRYDAYFTAEEAAHETSFIPGARLEVLDSVYGHCAGAPGRFPVETAKIEQTMRELLAR</sequence>
<name>A0A840VAU3_9PROT</name>
<gene>
    <name evidence="3" type="ORF">HNP71_001296</name>
</gene>
<dbReference type="PANTHER" id="PTHR32268:SF15">
    <property type="entry name" value="HOMOSERINE ACETYLTRANSFERASE FAMILY PROTEIN (AFU_ORTHOLOGUE AFUA_1G15350)"/>
    <property type="match status" value="1"/>
</dbReference>
<dbReference type="EC" id="2.3.1.31" evidence="3"/>
<dbReference type="PANTHER" id="PTHR32268">
    <property type="entry name" value="HOMOSERINE O-ACETYLTRANSFERASE"/>
    <property type="match status" value="1"/>
</dbReference>
<feature type="active site" evidence="1">
    <location>
        <position position="310"/>
    </location>
</feature>
<dbReference type="Gene3D" id="3.40.50.1820">
    <property type="entry name" value="alpha/beta hydrolase"/>
    <property type="match status" value="1"/>
</dbReference>
<evidence type="ECO:0000256" key="1">
    <source>
        <dbReference type="PIRSR" id="PIRSR000443-1"/>
    </source>
</evidence>
<dbReference type="InterPro" id="IPR000073">
    <property type="entry name" value="AB_hydrolase_1"/>
</dbReference>
<dbReference type="Pfam" id="PF00561">
    <property type="entry name" value="Abhydrolase_1"/>
    <property type="match status" value="1"/>
</dbReference>
<feature type="active site" evidence="1">
    <location>
        <position position="281"/>
    </location>
</feature>
<dbReference type="SUPFAM" id="SSF53474">
    <property type="entry name" value="alpha/beta-Hydrolases"/>
    <property type="match status" value="1"/>
</dbReference>
<keyword evidence="4" id="KW-1185">Reference proteome</keyword>
<dbReference type="InterPro" id="IPR008220">
    <property type="entry name" value="HAT_MetX-like"/>
</dbReference>
<dbReference type="EMBL" id="JACHFJ010000004">
    <property type="protein sequence ID" value="MBB5373038.1"/>
    <property type="molecule type" value="Genomic_DNA"/>
</dbReference>
<feature type="domain" description="AB hydrolase-1" evidence="2">
    <location>
        <begin position="60"/>
        <end position="158"/>
    </location>
</feature>
<dbReference type="NCBIfam" id="NF005757">
    <property type="entry name" value="PRK07581.1"/>
    <property type="match status" value="1"/>
</dbReference>
<dbReference type="AlphaFoldDB" id="A0A840VAU3"/>
<protein>
    <submittedName>
        <fullName evidence="3">Homoserine O-acetyltransferase</fullName>
        <ecNumber evidence="3">2.3.1.31</ecNumber>
    </submittedName>
</protein>
<dbReference type="RefSeq" id="WP_183266059.1">
    <property type="nucleotide sequence ID" value="NZ_JACHFJ010000004.1"/>
</dbReference>